<dbReference type="EnsemblPlants" id="Pp3c1_9320V3.5">
    <property type="protein sequence ID" value="Pp3c1_9320V3.5"/>
    <property type="gene ID" value="Pp3c1_9320"/>
</dbReference>
<evidence type="ECO:0000256" key="4">
    <source>
        <dbReference type="ARBA" id="ARBA00022614"/>
    </source>
</evidence>
<evidence type="ECO:0000313" key="18">
    <source>
        <dbReference type="Proteomes" id="UP000006727"/>
    </source>
</evidence>
<keyword evidence="12 14" id="KW-0472">Membrane</keyword>
<evidence type="ECO:0000313" key="17">
    <source>
        <dbReference type="EnsemblPlants" id="Pp3c1_9320V3.1"/>
    </source>
</evidence>
<evidence type="ECO:0000256" key="2">
    <source>
        <dbReference type="ARBA" id="ARBA00008684"/>
    </source>
</evidence>
<dbReference type="FunFam" id="3.80.10.10:FF:000383">
    <property type="entry name" value="Leucine-rich repeat receptor protein kinase EMS1"/>
    <property type="match status" value="1"/>
</dbReference>
<dbReference type="Pfam" id="PF00560">
    <property type="entry name" value="LRR_1"/>
    <property type="match status" value="1"/>
</dbReference>
<dbReference type="EnsemblPlants" id="Pp3c1_9320V3.19">
    <property type="protein sequence ID" value="Pp3c1_9320V3.19"/>
    <property type="gene ID" value="Pp3c1_9320"/>
</dbReference>
<dbReference type="OrthoDB" id="338859at2759"/>
<dbReference type="PANTHER" id="PTHR48006:SF51">
    <property type="entry name" value="PROTEIN KINASE DOMAIN-CONTAINING PROTEIN"/>
    <property type="match status" value="1"/>
</dbReference>
<dbReference type="EnsemblPlants" id="Pp3c1_9320V3.3">
    <property type="protein sequence ID" value="Pp3c1_9320V3.3"/>
    <property type="gene ID" value="Pp3c1_9320"/>
</dbReference>
<organism evidence="16">
    <name type="scientific">Physcomitrium patens</name>
    <name type="common">Spreading-leaved earth moss</name>
    <name type="synonym">Physcomitrella patens</name>
    <dbReference type="NCBI Taxonomy" id="3218"/>
    <lineage>
        <taxon>Eukaryota</taxon>
        <taxon>Viridiplantae</taxon>
        <taxon>Streptophyta</taxon>
        <taxon>Embryophyta</taxon>
        <taxon>Bryophyta</taxon>
        <taxon>Bryophytina</taxon>
        <taxon>Bryopsida</taxon>
        <taxon>Funariidae</taxon>
        <taxon>Funariales</taxon>
        <taxon>Funariaceae</taxon>
        <taxon>Physcomitrium</taxon>
    </lineage>
</organism>
<dbReference type="EMBL" id="ABEU02000001">
    <property type="protein sequence ID" value="PNR62005.1"/>
    <property type="molecule type" value="Genomic_DNA"/>
</dbReference>
<dbReference type="Gramene" id="Pp3c1_9320V3.3">
    <property type="protein sequence ID" value="Pp3c1_9320V3.3"/>
    <property type="gene ID" value="Pp3c1_9320"/>
</dbReference>
<keyword evidence="9" id="KW-0418">Kinase</keyword>
<keyword evidence="4" id="KW-0433">Leucine-rich repeat</keyword>
<dbReference type="Gene3D" id="3.80.10.10">
    <property type="entry name" value="Ribonuclease Inhibitor"/>
    <property type="match status" value="2"/>
</dbReference>
<gene>
    <name evidence="17" type="primary">LOC112291949</name>
    <name evidence="16" type="ORF">PHYPA_000429</name>
</gene>
<dbReference type="SUPFAM" id="SSF56112">
    <property type="entry name" value="Protein kinase-like (PK-like)"/>
    <property type="match status" value="1"/>
</dbReference>
<dbReference type="GO" id="GO:0004674">
    <property type="term" value="F:protein serine/threonine kinase activity"/>
    <property type="evidence" value="ECO:0007669"/>
    <property type="project" value="UniProtKB-KW"/>
</dbReference>
<evidence type="ECO:0000256" key="8">
    <source>
        <dbReference type="ARBA" id="ARBA00022741"/>
    </source>
</evidence>
<dbReference type="Gramene" id="Pp3c1_9320V3.4">
    <property type="protein sequence ID" value="Pp3c1_9320V3.4"/>
    <property type="gene ID" value="Pp3c1_9320"/>
</dbReference>
<evidence type="ECO:0000256" key="7">
    <source>
        <dbReference type="ARBA" id="ARBA00022737"/>
    </source>
</evidence>
<dbReference type="Gramene" id="Pp3c1_9320V3.17">
    <property type="protein sequence ID" value="Pp3c1_9320V3.17"/>
    <property type="gene ID" value="Pp3c1_9320"/>
</dbReference>
<keyword evidence="11 14" id="KW-1133">Transmembrane helix</keyword>
<keyword evidence="10" id="KW-0067">ATP-binding</keyword>
<dbReference type="GO" id="GO:0016020">
    <property type="term" value="C:membrane"/>
    <property type="evidence" value="ECO:0007669"/>
    <property type="project" value="UniProtKB-SubCell"/>
</dbReference>
<dbReference type="EnsemblPlants" id="Pp3c1_9320V3.2">
    <property type="protein sequence ID" value="Pp3c1_9320V3.2"/>
    <property type="gene ID" value="Pp3c1_9320"/>
</dbReference>
<dbReference type="Gene3D" id="1.10.510.10">
    <property type="entry name" value="Transferase(Phosphotransferase) domain 1"/>
    <property type="match status" value="1"/>
</dbReference>
<dbReference type="InterPro" id="IPR013210">
    <property type="entry name" value="LRR_N_plant-typ"/>
</dbReference>
<evidence type="ECO:0000256" key="12">
    <source>
        <dbReference type="ARBA" id="ARBA00023136"/>
    </source>
</evidence>
<dbReference type="Gramene" id="Pp3c1_9320V3.6">
    <property type="protein sequence ID" value="Pp3c1_9320V3.6"/>
    <property type="gene ID" value="Pp3c1_9320"/>
</dbReference>
<name>A0A2K1L7I4_PHYPA</name>
<protein>
    <recommendedName>
        <fullName evidence="15">Protein kinase domain-containing protein</fullName>
    </recommendedName>
</protein>
<feature type="transmembrane region" description="Helical" evidence="14">
    <location>
        <begin position="409"/>
        <end position="434"/>
    </location>
</feature>
<evidence type="ECO:0000256" key="1">
    <source>
        <dbReference type="ARBA" id="ARBA00004167"/>
    </source>
</evidence>
<dbReference type="Gene3D" id="3.30.200.20">
    <property type="entry name" value="Phosphorylase Kinase, domain 1"/>
    <property type="match status" value="1"/>
</dbReference>
<dbReference type="RefSeq" id="XP_024395768.1">
    <property type="nucleotide sequence ID" value="XM_024540000.2"/>
</dbReference>
<dbReference type="EnsemblPlants" id="Pp3c1_9320V3.17">
    <property type="protein sequence ID" value="Pp3c1_9320V3.17"/>
    <property type="gene ID" value="Pp3c1_9320"/>
</dbReference>
<dbReference type="Gramene" id="Pp3c1_9320V3.1">
    <property type="protein sequence ID" value="Pp3c1_9320V3.1"/>
    <property type="gene ID" value="Pp3c1_9320"/>
</dbReference>
<proteinExistence type="inferred from homology"/>
<evidence type="ECO:0000259" key="15">
    <source>
        <dbReference type="PROSITE" id="PS50011"/>
    </source>
</evidence>
<dbReference type="InterPro" id="IPR000719">
    <property type="entry name" value="Prot_kinase_dom"/>
</dbReference>
<dbReference type="Gramene" id="Pp3c1_9320V3.7">
    <property type="protein sequence ID" value="Pp3c1_9320V3.7"/>
    <property type="gene ID" value="Pp3c1_9320"/>
</dbReference>
<dbReference type="EnsemblPlants" id="Pp3c1_9320V3.6">
    <property type="protein sequence ID" value="Pp3c1_9320V3.6"/>
    <property type="gene ID" value="Pp3c1_9320"/>
</dbReference>
<dbReference type="CDD" id="cd14066">
    <property type="entry name" value="STKc_IRAK"/>
    <property type="match status" value="1"/>
</dbReference>
<dbReference type="InterPro" id="IPR008271">
    <property type="entry name" value="Ser/Thr_kinase_AS"/>
</dbReference>
<dbReference type="SMART" id="SM00220">
    <property type="entry name" value="S_TKc"/>
    <property type="match status" value="1"/>
</dbReference>
<dbReference type="Gramene" id="Pp3c1_9320V3.2">
    <property type="protein sequence ID" value="Pp3c1_9320V3.2"/>
    <property type="gene ID" value="Pp3c1_9320"/>
</dbReference>
<dbReference type="SUPFAM" id="SSF52058">
    <property type="entry name" value="L domain-like"/>
    <property type="match status" value="1"/>
</dbReference>
<dbReference type="PROSITE" id="PS00108">
    <property type="entry name" value="PROTEIN_KINASE_ST"/>
    <property type="match status" value="1"/>
</dbReference>
<dbReference type="Proteomes" id="UP000006727">
    <property type="component" value="Chromosome 1"/>
</dbReference>
<evidence type="ECO:0000256" key="6">
    <source>
        <dbReference type="ARBA" id="ARBA00022692"/>
    </source>
</evidence>
<feature type="domain" description="Protein kinase" evidence="15">
    <location>
        <begin position="477"/>
        <end position="750"/>
    </location>
</feature>
<dbReference type="InterPro" id="IPR003591">
    <property type="entry name" value="Leu-rich_rpt_typical-subtyp"/>
</dbReference>
<dbReference type="InterPro" id="IPR051824">
    <property type="entry name" value="LRR_Rcpt-Like_S/T_Kinase"/>
</dbReference>
<dbReference type="EnsemblPlants" id="Pp3c1_9320V3.7">
    <property type="protein sequence ID" value="Pp3c1_9320V3.7"/>
    <property type="gene ID" value="Pp3c1_9320"/>
</dbReference>
<dbReference type="SMART" id="SM00369">
    <property type="entry name" value="LRR_TYP"/>
    <property type="match status" value="3"/>
</dbReference>
<reference evidence="16 18" key="2">
    <citation type="journal article" date="2018" name="Plant J.">
        <title>The Physcomitrella patens chromosome-scale assembly reveals moss genome structure and evolution.</title>
        <authorList>
            <person name="Lang D."/>
            <person name="Ullrich K.K."/>
            <person name="Murat F."/>
            <person name="Fuchs J."/>
            <person name="Jenkins J."/>
            <person name="Haas F.B."/>
            <person name="Piednoel M."/>
            <person name="Gundlach H."/>
            <person name="Van Bel M."/>
            <person name="Meyberg R."/>
            <person name="Vives C."/>
            <person name="Morata J."/>
            <person name="Symeonidi A."/>
            <person name="Hiss M."/>
            <person name="Muchero W."/>
            <person name="Kamisugi Y."/>
            <person name="Saleh O."/>
            <person name="Blanc G."/>
            <person name="Decker E.L."/>
            <person name="van Gessel N."/>
            <person name="Grimwood J."/>
            <person name="Hayes R.D."/>
            <person name="Graham S.W."/>
            <person name="Gunter L.E."/>
            <person name="McDaniel S.F."/>
            <person name="Hoernstein S.N.W."/>
            <person name="Larsson A."/>
            <person name="Li F.W."/>
            <person name="Perroud P.F."/>
            <person name="Phillips J."/>
            <person name="Ranjan P."/>
            <person name="Rokshar D.S."/>
            <person name="Rothfels C.J."/>
            <person name="Schneider L."/>
            <person name="Shu S."/>
            <person name="Stevenson D.W."/>
            <person name="Thummler F."/>
            <person name="Tillich M."/>
            <person name="Villarreal Aguilar J.C."/>
            <person name="Widiez T."/>
            <person name="Wong G.K."/>
            <person name="Wymore A."/>
            <person name="Zhang Y."/>
            <person name="Zimmer A.D."/>
            <person name="Quatrano R.S."/>
            <person name="Mayer K.F.X."/>
            <person name="Goodstein D."/>
            <person name="Casacuberta J.M."/>
            <person name="Vandepoele K."/>
            <person name="Reski R."/>
            <person name="Cuming A.C."/>
            <person name="Tuskan G.A."/>
            <person name="Maumus F."/>
            <person name="Salse J."/>
            <person name="Schmutz J."/>
            <person name="Rensing S.A."/>
        </authorList>
    </citation>
    <scope>NUCLEOTIDE SEQUENCE [LARGE SCALE GENOMIC DNA]</scope>
    <source>
        <strain evidence="17 18">cv. Gransden 2004</strain>
    </source>
</reference>
<dbReference type="InterPro" id="IPR011009">
    <property type="entry name" value="Kinase-like_dom_sf"/>
</dbReference>
<comment type="subcellular location">
    <subcellularLocation>
        <location evidence="1">Membrane</location>
        <topology evidence="1">Single-pass membrane protein</topology>
    </subcellularLocation>
</comment>
<dbReference type="PROSITE" id="PS51450">
    <property type="entry name" value="LRR"/>
    <property type="match status" value="1"/>
</dbReference>
<evidence type="ECO:0000313" key="16">
    <source>
        <dbReference type="EMBL" id="PNR62005.1"/>
    </source>
</evidence>
<dbReference type="Pfam" id="PF08263">
    <property type="entry name" value="LRRNT_2"/>
    <property type="match status" value="1"/>
</dbReference>
<comment type="similarity">
    <text evidence="2">Belongs to the protein kinase superfamily. Ser/Thr protein kinase family.</text>
</comment>
<evidence type="ECO:0000256" key="10">
    <source>
        <dbReference type="ARBA" id="ARBA00022840"/>
    </source>
</evidence>
<keyword evidence="7" id="KW-0677">Repeat</keyword>
<keyword evidence="5" id="KW-0808">Transferase</keyword>
<reference evidence="17" key="3">
    <citation type="submission" date="2020-12" db="UniProtKB">
        <authorList>
            <consortium name="EnsemblPlants"/>
        </authorList>
    </citation>
    <scope>IDENTIFICATION</scope>
</reference>
<dbReference type="EnsemblPlants" id="Pp3c1_9320V3.1">
    <property type="protein sequence ID" value="Pp3c1_9320V3.1"/>
    <property type="gene ID" value="Pp3c1_9320"/>
</dbReference>
<evidence type="ECO:0000256" key="13">
    <source>
        <dbReference type="SAM" id="MobiDB-lite"/>
    </source>
</evidence>
<sequence>MKLGATSSNRLRRHTSVHGVLLFHGQISASPRMLMWTLLATIVVFSATSTLVCAQDALTQGKTLRSLGKAWNANLSDWSLTDDPCLGNWTGITCEATNSKVISVRLVNKSLYGSIPKEIGQLVFLEQLDLTNNSIQGGIPTEIGKLTNLQVLTLDGNSLTSLPPQELLFCNLTELSMHGNQINGKIPSWIGQMVQLVKLDLYTNNLWGGLPPEYGNLKNLQTLELWENQLSGYIPDEWRGMTSIVNLKLGHNYLSGTLPGFLFELPTLRTMNLPRNQFMGPFPNITALLRNGISNFTKLGLNCNFFTGKYPQQYYDTLPPGVNITINYTPNCFDNETDTNPTINRLPNVTQNTPRDCERQWACGTFLQYVAQEKGNCAPCPSGQIRIDVSKCICGKEEQLPNTSKKFPVGAVVGGIVGGVCAILVALLLMLVYYKHSTRVLYPEFGRTYEGSDEPWIVPKELRRFKLQELEKATNNFDEKCFTGSGGFGKVYRGVLLDGTVVAIKCASLQSAQGQTEFRNELTLLSRLHHRNLVKLEGFCDDDGLQILVYEFMENGDLHDNLFGKKGKFPLNSIQRLEVVLGVARGLDYLHSFADPPVIHRDIKLSNVLLSHSMVPKLSDFGVSRASAEYATHVSTAPIGTRGYLDPDYFRTNQLTTASDVYAFGIVLLEIITGLPVIDYTRLDASCLDAWARPRFNEGGIRAIIDRKLDIGYNEALYTDMAHLALRCAQHDRTLRPTMKDVLSILEPYGKTILQVPSPEWIGWSTSHFTNKSLFEPETPMGFERPGSRETSAAELYPLKTALSHSPPGSSAFHSPGPSECFTNPKPR</sequence>
<keyword evidence="18" id="KW-1185">Reference proteome</keyword>
<keyword evidence="3" id="KW-0723">Serine/threonine-protein kinase</keyword>
<dbReference type="PANTHER" id="PTHR48006">
    <property type="entry name" value="LEUCINE-RICH REPEAT-CONTAINING PROTEIN DDB_G0281931-RELATED"/>
    <property type="match status" value="1"/>
</dbReference>
<dbReference type="Gramene" id="Pp3c1_9320V3.5">
    <property type="protein sequence ID" value="Pp3c1_9320V3.5"/>
    <property type="gene ID" value="Pp3c1_9320"/>
</dbReference>
<dbReference type="Gramene" id="Pp3c1_9320V3.19">
    <property type="protein sequence ID" value="Pp3c1_9320V3.19"/>
    <property type="gene ID" value="Pp3c1_9320"/>
</dbReference>
<dbReference type="KEGG" id="ppp:112291949"/>
<dbReference type="Pfam" id="PF00069">
    <property type="entry name" value="Pkinase"/>
    <property type="match status" value="1"/>
</dbReference>
<dbReference type="EnsemblPlants" id="Pp3c1_9320V3.4">
    <property type="protein sequence ID" value="Pp3c1_9320V3.4"/>
    <property type="gene ID" value="Pp3c1_9320"/>
</dbReference>
<dbReference type="GO" id="GO:0005524">
    <property type="term" value="F:ATP binding"/>
    <property type="evidence" value="ECO:0007669"/>
    <property type="project" value="UniProtKB-KW"/>
</dbReference>
<dbReference type="InterPro" id="IPR001611">
    <property type="entry name" value="Leu-rich_rpt"/>
</dbReference>
<dbReference type="InterPro" id="IPR032675">
    <property type="entry name" value="LRR_dom_sf"/>
</dbReference>
<evidence type="ECO:0000256" key="11">
    <source>
        <dbReference type="ARBA" id="ARBA00022989"/>
    </source>
</evidence>
<dbReference type="FunFam" id="3.80.10.10:FF:000129">
    <property type="entry name" value="Leucine-rich repeat receptor-like kinase"/>
    <property type="match status" value="1"/>
</dbReference>
<accession>A0A2K1L7I4</accession>
<dbReference type="GeneID" id="112291949"/>
<keyword evidence="8" id="KW-0547">Nucleotide-binding</keyword>
<dbReference type="AlphaFoldDB" id="A0A2K1L7I4"/>
<keyword evidence="6 14" id="KW-0812">Transmembrane</keyword>
<evidence type="ECO:0000256" key="9">
    <source>
        <dbReference type="ARBA" id="ARBA00022777"/>
    </source>
</evidence>
<dbReference type="Pfam" id="PF13855">
    <property type="entry name" value="LRR_8"/>
    <property type="match status" value="1"/>
</dbReference>
<evidence type="ECO:0000256" key="3">
    <source>
        <dbReference type="ARBA" id="ARBA00022527"/>
    </source>
</evidence>
<reference evidence="16 18" key="1">
    <citation type="journal article" date="2008" name="Science">
        <title>The Physcomitrella genome reveals evolutionary insights into the conquest of land by plants.</title>
        <authorList>
            <person name="Rensing S."/>
            <person name="Lang D."/>
            <person name="Zimmer A."/>
            <person name="Terry A."/>
            <person name="Salamov A."/>
            <person name="Shapiro H."/>
            <person name="Nishiyama T."/>
            <person name="Perroud P.-F."/>
            <person name="Lindquist E."/>
            <person name="Kamisugi Y."/>
            <person name="Tanahashi T."/>
            <person name="Sakakibara K."/>
            <person name="Fujita T."/>
            <person name="Oishi K."/>
            <person name="Shin-I T."/>
            <person name="Kuroki Y."/>
            <person name="Toyoda A."/>
            <person name="Suzuki Y."/>
            <person name="Hashimoto A."/>
            <person name="Yamaguchi K."/>
            <person name="Sugano A."/>
            <person name="Kohara Y."/>
            <person name="Fujiyama A."/>
            <person name="Anterola A."/>
            <person name="Aoki S."/>
            <person name="Ashton N."/>
            <person name="Barbazuk W.B."/>
            <person name="Barker E."/>
            <person name="Bennetzen J."/>
            <person name="Bezanilla M."/>
            <person name="Blankenship R."/>
            <person name="Cho S.H."/>
            <person name="Dutcher S."/>
            <person name="Estelle M."/>
            <person name="Fawcett J.A."/>
            <person name="Gundlach H."/>
            <person name="Hanada K."/>
            <person name="Heyl A."/>
            <person name="Hicks K.A."/>
            <person name="Hugh J."/>
            <person name="Lohr M."/>
            <person name="Mayer K."/>
            <person name="Melkozernov A."/>
            <person name="Murata T."/>
            <person name="Nelson D."/>
            <person name="Pils B."/>
            <person name="Prigge M."/>
            <person name="Reiss B."/>
            <person name="Renner T."/>
            <person name="Rombauts S."/>
            <person name="Rushton P."/>
            <person name="Sanderfoot A."/>
            <person name="Schween G."/>
            <person name="Shiu S.-H."/>
            <person name="Stueber K."/>
            <person name="Theodoulou F.L."/>
            <person name="Tu H."/>
            <person name="Van de Peer Y."/>
            <person name="Verrier P.J."/>
            <person name="Waters E."/>
            <person name="Wood A."/>
            <person name="Yang L."/>
            <person name="Cove D."/>
            <person name="Cuming A."/>
            <person name="Hasebe M."/>
            <person name="Lucas S."/>
            <person name="Mishler D.B."/>
            <person name="Reski R."/>
            <person name="Grigoriev I."/>
            <person name="Quatrano R.S."/>
            <person name="Boore J.L."/>
        </authorList>
    </citation>
    <scope>NUCLEOTIDE SEQUENCE [LARGE SCALE GENOMIC DNA]</scope>
    <source>
        <strain evidence="17 18">cv. Gransden 2004</strain>
    </source>
</reference>
<evidence type="ECO:0000256" key="14">
    <source>
        <dbReference type="SAM" id="Phobius"/>
    </source>
</evidence>
<dbReference type="PROSITE" id="PS50011">
    <property type="entry name" value="PROTEIN_KINASE_DOM"/>
    <property type="match status" value="1"/>
</dbReference>
<dbReference type="FunFam" id="3.30.200.20:FF:000039">
    <property type="entry name" value="receptor-like protein kinase FERONIA"/>
    <property type="match status" value="1"/>
</dbReference>
<feature type="compositionally biased region" description="Polar residues" evidence="13">
    <location>
        <begin position="803"/>
        <end position="813"/>
    </location>
</feature>
<feature type="region of interest" description="Disordered" evidence="13">
    <location>
        <begin position="777"/>
        <end position="828"/>
    </location>
</feature>
<evidence type="ECO:0000256" key="5">
    <source>
        <dbReference type="ARBA" id="ARBA00022679"/>
    </source>
</evidence>